<organism evidence="3 4">
    <name type="scientific">Schaalia odontolytica</name>
    <dbReference type="NCBI Taxonomy" id="1660"/>
    <lineage>
        <taxon>Bacteria</taxon>
        <taxon>Bacillati</taxon>
        <taxon>Actinomycetota</taxon>
        <taxon>Actinomycetes</taxon>
        <taxon>Actinomycetales</taxon>
        <taxon>Actinomycetaceae</taxon>
        <taxon>Schaalia</taxon>
    </lineage>
</organism>
<reference evidence="3 4" key="1">
    <citation type="submission" date="2015-10" db="EMBL/GenBank/DDBJ databases">
        <title>Draft Genome of Actinomyces odontolyticus subsp. actinosynbacter strain XH001.</title>
        <authorList>
            <person name="Mclean J.S."/>
            <person name="He X."/>
        </authorList>
    </citation>
    <scope>NUCLEOTIDE SEQUENCE [LARGE SCALE GENOMIC DNA]</scope>
    <source>
        <strain evidence="3 4">XH001</strain>
    </source>
</reference>
<dbReference type="SMART" id="SM00855">
    <property type="entry name" value="PGAM"/>
    <property type="match status" value="1"/>
</dbReference>
<dbReference type="RefSeq" id="WP_060567434.1">
    <property type="nucleotide sequence ID" value="NZ_CP040006.1"/>
</dbReference>
<dbReference type="AlphaFoldDB" id="A0A0V8RRD4"/>
<dbReference type="PROSITE" id="PS00175">
    <property type="entry name" value="PG_MUTASE"/>
    <property type="match status" value="1"/>
</dbReference>
<feature type="binding site" evidence="2">
    <location>
        <position position="81"/>
    </location>
    <ligand>
        <name>substrate</name>
    </ligand>
</feature>
<dbReference type="Pfam" id="PF00300">
    <property type="entry name" value="His_Phos_1"/>
    <property type="match status" value="2"/>
</dbReference>
<comment type="caution">
    <text evidence="3">The sequence shown here is derived from an EMBL/GenBank/DDBJ whole genome shotgun (WGS) entry which is preliminary data.</text>
</comment>
<dbReference type="PANTHER" id="PTHR48100:SF62">
    <property type="entry name" value="GLUCOSYL-3-PHOSPHOGLYCERATE PHOSPHATASE"/>
    <property type="match status" value="1"/>
</dbReference>
<evidence type="ECO:0000313" key="4">
    <source>
        <dbReference type="Proteomes" id="UP000054686"/>
    </source>
</evidence>
<dbReference type="CDD" id="cd07067">
    <property type="entry name" value="HP_PGM_like"/>
    <property type="match status" value="1"/>
</dbReference>
<dbReference type="Proteomes" id="UP000054686">
    <property type="component" value="Unassembled WGS sequence"/>
</dbReference>
<protein>
    <submittedName>
        <fullName evidence="3">Histidine phosphatase</fullName>
    </submittedName>
</protein>
<gene>
    <name evidence="3" type="ORF">APY09_08715</name>
</gene>
<dbReference type="GO" id="GO:0005737">
    <property type="term" value="C:cytoplasm"/>
    <property type="evidence" value="ECO:0007669"/>
    <property type="project" value="TreeGrafter"/>
</dbReference>
<evidence type="ECO:0000313" key="3">
    <source>
        <dbReference type="EMBL" id="KSW10569.1"/>
    </source>
</evidence>
<evidence type="ECO:0000256" key="1">
    <source>
        <dbReference type="PIRSR" id="PIRSR613078-1"/>
    </source>
</evidence>
<dbReference type="GO" id="GO:0016791">
    <property type="term" value="F:phosphatase activity"/>
    <property type="evidence" value="ECO:0007669"/>
    <property type="project" value="TreeGrafter"/>
</dbReference>
<dbReference type="InterPro" id="IPR029033">
    <property type="entry name" value="His_PPase_superfam"/>
</dbReference>
<dbReference type="OrthoDB" id="4697614at2"/>
<dbReference type="InterPro" id="IPR013078">
    <property type="entry name" value="His_Pase_superF_clade-1"/>
</dbReference>
<dbReference type="InterPro" id="IPR050275">
    <property type="entry name" value="PGM_Phosphatase"/>
</dbReference>
<feature type="active site" description="Tele-phosphohistidine intermediate" evidence="1">
    <location>
        <position position="11"/>
    </location>
</feature>
<feature type="binding site" evidence="2">
    <location>
        <begin position="10"/>
        <end position="17"/>
    </location>
    <ligand>
        <name>substrate</name>
    </ligand>
</feature>
<name>A0A0V8RRD4_9ACTO</name>
<dbReference type="PANTHER" id="PTHR48100">
    <property type="entry name" value="BROAD-SPECIFICITY PHOSPHATASE YOR283W-RELATED"/>
    <property type="match status" value="1"/>
</dbReference>
<dbReference type="EMBL" id="LLVT01000003">
    <property type="protein sequence ID" value="KSW10569.1"/>
    <property type="molecule type" value="Genomic_DNA"/>
</dbReference>
<dbReference type="Gene3D" id="3.40.50.1240">
    <property type="entry name" value="Phosphoglycerate mutase-like"/>
    <property type="match status" value="1"/>
</dbReference>
<dbReference type="InterPro" id="IPR001345">
    <property type="entry name" value="PG/BPGM_mutase_AS"/>
</dbReference>
<sequence length="244" mass="26148">MSASRIVLLRHGQTDFNLARRFQGRIDQPLNEAGRSQAAGAAGVLVSRLCEPSAEVGMIAAEDGRSYDDGGVRIVSSPLGRAVDTARIIARVFDIAGYPCEGPELDERLTERFYGSFEGKTYEEIAAEQPEAYAQYRAQGECDIAEVERSEVVGERVRDAVLEAARACRGDQSLIVVSHGSAIARGIVSLLGLDPAVFNGLRGVDNCHWSELVPVGMSTSKSAAISGWRLASHNIGSREDILGA</sequence>
<accession>A0A0V8RRD4</accession>
<feature type="active site" description="Proton donor/acceptor" evidence="1">
    <location>
        <position position="111"/>
    </location>
</feature>
<proteinExistence type="predicted"/>
<feature type="binding site" evidence="2">
    <location>
        <begin position="111"/>
        <end position="114"/>
    </location>
    <ligand>
        <name>substrate</name>
    </ligand>
</feature>
<dbReference type="SUPFAM" id="SSF53254">
    <property type="entry name" value="Phosphoglycerate mutase-like"/>
    <property type="match status" value="1"/>
</dbReference>
<evidence type="ECO:0000256" key="2">
    <source>
        <dbReference type="PIRSR" id="PIRSR613078-2"/>
    </source>
</evidence>